<feature type="non-terminal residue" evidence="2">
    <location>
        <position position="1"/>
    </location>
</feature>
<organism evidence="2">
    <name type="scientific">Pararge aegeria</name>
    <name type="common">speckled wood butterfly</name>
    <dbReference type="NCBI Taxonomy" id="116150"/>
    <lineage>
        <taxon>Eukaryota</taxon>
        <taxon>Metazoa</taxon>
        <taxon>Ecdysozoa</taxon>
        <taxon>Arthropoda</taxon>
        <taxon>Hexapoda</taxon>
        <taxon>Insecta</taxon>
        <taxon>Pterygota</taxon>
        <taxon>Neoptera</taxon>
        <taxon>Endopterygota</taxon>
        <taxon>Lepidoptera</taxon>
        <taxon>Glossata</taxon>
        <taxon>Ditrysia</taxon>
        <taxon>Papilionoidea</taxon>
        <taxon>Nymphalidae</taxon>
        <taxon>Satyrinae</taxon>
        <taxon>Satyrini</taxon>
        <taxon>Parargina</taxon>
        <taxon>Pararge</taxon>
    </lineage>
</organism>
<name>S4P6M5_9NEOP</name>
<evidence type="ECO:0000313" key="2">
    <source>
        <dbReference type="EMBL" id="JAA84488.1"/>
    </source>
</evidence>
<keyword evidence="1" id="KW-0812">Transmembrane</keyword>
<keyword evidence="1" id="KW-0472">Membrane</keyword>
<dbReference type="EMBL" id="GAIX01008072">
    <property type="protein sequence ID" value="JAA84488.1"/>
    <property type="molecule type" value="Transcribed_RNA"/>
</dbReference>
<proteinExistence type="predicted"/>
<evidence type="ECO:0000256" key="1">
    <source>
        <dbReference type="SAM" id="Phobius"/>
    </source>
</evidence>
<accession>S4P6M5</accession>
<sequence>KRKITRKERNRHAAPKIAEPNIGQEVQCALCWAVRGTLLLWLLMLTWICAALYDQVTTMKYDVDKVSTSSAGVGDELQVCHTQAKELRTN</sequence>
<feature type="transmembrane region" description="Helical" evidence="1">
    <location>
        <begin position="32"/>
        <end position="53"/>
    </location>
</feature>
<reference evidence="2" key="1">
    <citation type="journal article" date="2013" name="BMC Genomics">
        <title>Unscrambling butterfly oogenesis.</title>
        <authorList>
            <person name="Carter J.M."/>
            <person name="Baker S.C."/>
            <person name="Pink R."/>
            <person name="Carter D.R."/>
            <person name="Collins A."/>
            <person name="Tomlin J."/>
            <person name="Gibbs M."/>
            <person name="Breuker C.J."/>
        </authorList>
    </citation>
    <scope>NUCLEOTIDE SEQUENCE</scope>
    <source>
        <tissue evidence="2">Ovary</tissue>
    </source>
</reference>
<keyword evidence="1" id="KW-1133">Transmembrane helix</keyword>
<reference evidence="2" key="2">
    <citation type="submission" date="2013-05" db="EMBL/GenBank/DDBJ databases">
        <authorList>
            <person name="Carter J.-M."/>
            <person name="Baker S.C."/>
            <person name="Pink R."/>
            <person name="Carter D.R.F."/>
            <person name="Collins A."/>
            <person name="Tomlin J."/>
            <person name="Gibbs M."/>
            <person name="Breuker C.J."/>
        </authorList>
    </citation>
    <scope>NUCLEOTIDE SEQUENCE</scope>
    <source>
        <tissue evidence="2">Ovary</tissue>
    </source>
</reference>
<dbReference type="AlphaFoldDB" id="S4P6M5"/>
<feature type="non-terminal residue" evidence="2">
    <location>
        <position position="90"/>
    </location>
</feature>
<protein>
    <submittedName>
        <fullName evidence="2">Uncharacterized protein</fullName>
    </submittedName>
</protein>